<dbReference type="OrthoDB" id="3728083at2"/>
<protein>
    <submittedName>
        <fullName evidence="2">tRNA-(MS[2]IO[6]A)-hydroxylase (MiaE)-like</fullName>
    </submittedName>
</protein>
<dbReference type="Proteomes" id="UP000185663">
    <property type="component" value="Chromosome I"/>
</dbReference>
<feature type="domain" description="Ferritin-like" evidence="1">
    <location>
        <begin position="24"/>
        <end position="201"/>
    </location>
</feature>
<dbReference type="eggNOG" id="COG1633">
    <property type="taxonomic scope" value="Bacteria"/>
</dbReference>
<dbReference type="Gene3D" id="1.20.1260.10">
    <property type="match status" value="1"/>
</dbReference>
<sequence length="239" mass="25855">MNYESLVEPASPLRGGQTLPDGDVRELLGLLAYTELMAFDRLALTSSHAPVLPQRSRAARFASDAVRRHAWLLDRVADLGGDPTAALGAFEGLFDEYRRRTEPSGWYERLLKGYVGDGVMDDLCHLAVRALDPESRSALEAVILDGDAALLADEEIVTAAAQDPILASRLALWGRRLVGEALGVVQTLMSTRPWLARMIVAGAEQDGEGGAAGTDPQAWLIARLTAEHTRRMDRLGLAA</sequence>
<dbReference type="RefSeq" id="WP_052366837.1">
    <property type="nucleotide sequence ID" value="NZ_LT629776.1"/>
</dbReference>
<evidence type="ECO:0000313" key="3">
    <source>
        <dbReference type="Proteomes" id="UP000185663"/>
    </source>
</evidence>
<name>A0A1H1UX02_9CELL</name>
<dbReference type="STRING" id="545619.SAMN04489860_2324"/>
<dbReference type="EMBL" id="LT629776">
    <property type="protein sequence ID" value="SDS77025.1"/>
    <property type="molecule type" value="Genomic_DNA"/>
</dbReference>
<gene>
    <name evidence="2" type="ORF">SAMN04489860_2324</name>
</gene>
<proteinExistence type="predicted"/>
<dbReference type="InterPro" id="IPR059125">
    <property type="entry name" value="Ferritin_actino"/>
</dbReference>
<organism evidence="2 3">
    <name type="scientific">Paraoerskovia marina</name>
    <dbReference type="NCBI Taxonomy" id="545619"/>
    <lineage>
        <taxon>Bacteria</taxon>
        <taxon>Bacillati</taxon>
        <taxon>Actinomycetota</taxon>
        <taxon>Actinomycetes</taxon>
        <taxon>Micrococcales</taxon>
        <taxon>Cellulomonadaceae</taxon>
        <taxon>Paraoerskovia</taxon>
    </lineage>
</organism>
<evidence type="ECO:0000313" key="2">
    <source>
        <dbReference type="EMBL" id="SDS77025.1"/>
    </source>
</evidence>
<reference evidence="2 3" key="1">
    <citation type="submission" date="2016-10" db="EMBL/GenBank/DDBJ databases">
        <authorList>
            <person name="de Groot N.N."/>
        </authorList>
    </citation>
    <scope>NUCLEOTIDE SEQUENCE [LARGE SCALE GENOMIC DNA]</scope>
    <source>
        <strain evidence="2 3">DSM 22126</strain>
    </source>
</reference>
<evidence type="ECO:0000259" key="1">
    <source>
        <dbReference type="Pfam" id="PF13794"/>
    </source>
</evidence>
<dbReference type="AlphaFoldDB" id="A0A1H1UX02"/>
<dbReference type="Pfam" id="PF13794">
    <property type="entry name" value="MiaE_2"/>
    <property type="match status" value="1"/>
</dbReference>
<keyword evidence="3" id="KW-1185">Reference proteome</keyword>
<accession>A0A1H1UX02</accession>
<dbReference type="InterPro" id="IPR012347">
    <property type="entry name" value="Ferritin-like"/>
</dbReference>